<name>A0A242JYJ2_9ENTE</name>
<dbReference type="AlphaFoldDB" id="A0A242JYJ2"/>
<proteinExistence type="predicted"/>
<accession>A0A242JYJ2</accession>
<comment type="caution">
    <text evidence="1">The sequence shown here is derived from an EMBL/GenBank/DDBJ whole genome shotgun (WGS) entry which is preliminary data.</text>
</comment>
<protein>
    <submittedName>
        <fullName evidence="1">Uncharacterized protein</fullName>
    </submittedName>
</protein>
<dbReference type="EMBL" id="NGMO01000003">
    <property type="protein sequence ID" value="OTP10388.1"/>
    <property type="molecule type" value="Genomic_DNA"/>
</dbReference>
<reference evidence="1 2" key="1">
    <citation type="submission" date="2017-05" db="EMBL/GenBank/DDBJ databases">
        <title>The Genome Sequence of Enterococcus sp. 10A9_DIV0425.</title>
        <authorList>
            <consortium name="The Broad Institute Genomics Platform"/>
            <consortium name="The Broad Institute Genomic Center for Infectious Diseases"/>
            <person name="Earl A."/>
            <person name="Manson A."/>
            <person name="Schwartman J."/>
            <person name="Gilmore M."/>
            <person name="Abouelleil A."/>
            <person name="Cao P."/>
            <person name="Chapman S."/>
            <person name="Cusick C."/>
            <person name="Shea T."/>
            <person name="Young S."/>
            <person name="Neafsey D."/>
            <person name="Nusbaum C."/>
            <person name="Birren B."/>
        </authorList>
    </citation>
    <scope>NUCLEOTIDE SEQUENCE [LARGE SCALE GENOMIC DNA]</scope>
    <source>
        <strain evidence="1 2">10A9_DIV0425</strain>
    </source>
</reference>
<gene>
    <name evidence="1" type="ORF">A5844_002088</name>
</gene>
<dbReference type="STRING" id="1987383.A5844_002088"/>
<evidence type="ECO:0000313" key="2">
    <source>
        <dbReference type="Proteomes" id="UP000194933"/>
    </source>
</evidence>
<dbReference type="Proteomes" id="UP000194933">
    <property type="component" value="Unassembled WGS sequence"/>
</dbReference>
<organism evidence="1 2">
    <name type="scientific">Candidatus Enterococcus wittei</name>
    <dbReference type="NCBI Taxonomy" id="1987383"/>
    <lineage>
        <taxon>Bacteria</taxon>
        <taxon>Bacillati</taxon>
        <taxon>Bacillota</taxon>
        <taxon>Bacilli</taxon>
        <taxon>Lactobacillales</taxon>
        <taxon>Enterococcaceae</taxon>
        <taxon>Enterococcus</taxon>
    </lineage>
</organism>
<evidence type="ECO:0000313" key="1">
    <source>
        <dbReference type="EMBL" id="OTP10388.1"/>
    </source>
</evidence>
<sequence length="75" mass="8974">MLNEERLKIILEKYFERNHLIFEGAYPIKENGERKMIIRVFGKKGNFLMKMGNDGKLWCQSLKGKWFLIESYATE</sequence>
<keyword evidence="2" id="KW-1185">Reference proteome</keyword>
<dbReference type="RefSeq" id="WP_086285137.1">
    <property type="nucleotide sequence ID" value="NZ_NGMO01000003.1"/>
</dbReference>